<organism evidence="1 2">
    <name type="scientific">Bifidobacterium platyrrhinorum</name>
    <dbReference type="NCBI Taxonomy" id="2661628"/>
    <lineage>
        <taxon>Bacteria</taxon>
        <taxon>Bacillati</taxon>
        <taxon>Actinomycetota</taxon>
        <taxon>Actinomycetes</taxon>
        <taxon>Bifidobacteriales</taxon>
        <taxon>Bifidobacteriaceae</taxon>
        <taxon>Bifidobacterium</taxon>
    </lineage>
</organism>
<proteinExistence type="predicted"/>
<protein>
    <recommendedName>
        <fullName evidence="3">Head-to-tail stopper</fullName>
    </recommendedName>
</protein>
<dbReference type="Proteomes" id="UP000483293">
    <property type="component" value="Unassembled WGS sequence"/>
</dbReference>
<keyword evidence="2" id="KW-1185">Reference proteome</keyword>
<gene>
    <name evidence="1" type="ORF">GFD21_10295</name>
</gene>
<dbReference type="AlphaFoldDB" id="A0A6L9SVS5"/>
<evidence type="ECO:0000313" key="2">
    <source>
        <dbReference type="Proteomes" id="UP000483293"/>
    </source>
</evidence>
<accession>A0A6L9SVS5</accession>
<evidence type="ECO:0000313" key="1">
    <source>
        <dbReference type="EMBL" id="NEG56135.1"/>
    </source>
</evidence>
<evidence type="ECO:0008006" key="3">
    <source>
        <dbReference type="Google" id="ProtNLM"/>
    </source>
</evidence>
<comment type="caution">
    <text evidence="1">The sequence shown here is derived from an EMBL/GenBank/DDBJ whole genome shotgun (WGS) entry which is preliminary data.</text>
</comment>
<reference evidence="1 2" key="1">
    <citation type="submission" date="2019-10" db="EMBL/GenBank/DDBJ databases">
        <title>Bifidobacterium from non-human primates.</title>
        <authorList>
            <person name="Modesto M."/>
        </authorList>
    </citation>
    <scope>NUCLEOTIDE SEQUENCE [LARGE SCALE GENOMIC DNA]</scope>
    <source>
        <strain evidence="1 2">SMA15</strain>
    </source>
</reference>
<dbReference type="RefSeq" id="WP_163197895.1">
    <property type="nucleotide sequence ID" value="NZ_WHZV01000012.1"/>
</dbReference>
<name>A0A6L9SVS5_9BIFI</name>
<sequence length="127" mass="14077">MSLLDDLNTVSMPGARRFIRLRARPVADDYDPTDTTDDWTDPEQLAFRGALASSSSMRTPDVLDRRTTTAAYLTVPDPTVDIRVGDRIRADPADGVVWSVTGVPSRDVNAFTGWHPTTEIQLTEWKG</sequence>
<dbReference type="EMBL" id="WHZV01000012">
    <property type="protein sequence ID" value="NEG56135.1"/>
    <property type="molecule type" value="Genomic_DNA"/>
</dbReference>